<dbReference type="PANTHER" id="PTHR42953">
    <property type="entry name" value="HIGH-AFFINITY ZINC UPTAKE SYSTEM PROTEIN ZNUA-RELATED"/>
    <property type="match status" value="1"/>
</dbReference>
<keyword evidence="5" id="KW-0864">Zinc transport</keyword>
<evidence type="ECO:0000313" key="10">
    <source>
        <dbReference type="EMBL" id="AVX03104.1"/>
    </source>
</evidence>
<accession>A0A2R4MAY2</accession>
<comment type="similarity">
    <text evidence="1 6">Belongs to the bacterial solute-binding protein 9 family.</text>
</comment>
<dbReference type="Gene3D" id="3.40.50.1980">
    <property type="entry name" value="Nitrogenase molybdenum iron protein domain"/>
    <property type="match status" value="3"/>
</dbReference>
<keyword evidence="5" id="KW-0862">Zinc</keyword>
<organism evidence="10 11">
    <name type="scientific">Maritalea myrionectae</name>
    <dbReference type="NCBI Taxonomy" id="454601"/>
    <lineage>
        <taxon>Bacteria</taxon>
        <taxon>Pseudomonadati</taxon>
        <taxon>Pseudomonadota</taxon>
        <taxon>Alphaproteobacteria</taxon>
        <taxon>Hyphomicrobiales</taxon>
        <taxon>Devosiaceae</taxon>
        <taxon>Maritalea</taxon>
    </lineage>
</organism>
<evidence type="ECO:0000256" key="6">
    <source>
        <dbReference type="RuleBase" id="RU003512"/>
    </source>
</evidence>
<keyword evidence="7" id="KW-0175">Coiled coil</keyword>
<dbReference type="RefSeq" id="WP_245985789.1">
    <property type="nucleotide sequence ID" value="NZ_CP021330.1"/>
</dbReference>
<evidence type="ECO:0000256" key="2">
    <source>
        <dbReference type="ARBA" id="ARBA00015915"/>
    </source>
</evidence>
<evidence type="ECO:0000256" key="5">
    <source>
        <dbReference type="ARBA" id="ARBA00022906"/>
    </source>
</evidence>
<evidence type="ECO:0000256" key="1">
    <source>
        <dbReference type="ARBA" id="ARBA00011028"/>
    </source>
</evidence>
<dbReference type="GO" id="GO:0007155">
    <property type="term" value="P:cell adhesion"/>
    <property type="evidence" value="ECO:0007669"/>
    <property type="project" value="InterPro"/>
</dbReference>
<evidence type="ECO:0000256" key="4">
    <source>
        <dbReference type="ARBA" id="ARBA00022729"/>
    </source>
</evidence>
<dbReference type="GO" id="GO:0006829">
    <property type="term" value="P:zinc ion transport"/>
    <property type="evidence" value="ECO:0007669"/>
    <property type="project" value="UniProtKB-KW"/>
</dbReference>
<evidence type="ECO:0000256" key="9">
    <source>
        <dbReference type="SAM" id="SignalP"/>
    </source>
</evidence>
<sequence>MRMKFGASALVLSLAMTGLASANELNVVTSIRPLHSLLANVTQGVTTPTNIVPANASPHDYALKPSDAQALQNADLVFWVGEDLESFLAKSITSLPQNAKVIALQDHEDHFDFLPTRKVSLADDDHGHDEAHDEHNDAHADHADDHDEHDHEDATHEHEDHDEHAHDHEDEHHDDHHHGNVDLHLWLNIDNAKHFVELATEELSAADAANATQYQANAASTLERLDTLNTEIKAQLAGLEAKKFVTFHDAYQYFEAQYGLSNAGTVTLSPEIKPGAKRLTELKAHLQEDQISCIFAEPQFDAKLVELAVEGTAVKQAVLDPLGASLEDGADLYFNLIRDMGNNFADCLSE</sequence>
<dbReference type="InterPro" id="IPR006128">
    <property type="entry name" value="Lipoprotein_PsaA-like"/>
</dbReference>
<feature type="chain" id="PRO_5015341599" description="High-affinity zinc uptake system protein ZnuA" evidence="9">
    <location>
        <begin position="23"/>
        <end position="350"/>
    </location>
</feature>
<keyword evidence="11" id="KW-1185">Reference proteome</keyword>
<keyword evidence="3 6" id="KW-0813">Transport</keyword>
<name>A0A2R4MAY2_9HYPH</name>
<dbReference type="InterPro" id="IPR006127">
    <property type="entry name" value="ZnuA-like"/>
</dbReference>
<dbReference type="STRING" id="1122213.GCA_000423365_03271"/>
<evidence type="ECO:0000313" key="11">
    <source>
        <dbReference type="Proteomes" id="UP000258927"/>
    </source>
</evidence>
<gene>
    <name evidence="10" type="ORF">MXMO3_00559</name>
</gene>
<dbReference type="Proteomes" id="UP000258927">
    <property type="component" value="Chromosome"/>
</dbReference>
<dbReference type="SUPFAM" id="SSF53807">
    <property type="entry name" value="Helical backbone' metal receptor"/>
    <property type="match status" value="1"/>
</dbReference>
<reference evidence="10 11" key="1">
    <citation type="submission" date="2017-05" db="EMBL/GenBank/DDBJ databases">
        <title>Genome Analysis of Maritalea myrionectae HL2708#5.</title>
        <authorList>
            <consortium name="Cotde Inc.-PKNU"/>
            <person name="Jang D."/>
            <person name="Oh H.-M."/>
        </authorList>
    </citation>
    <scope>NUCLEOTIDE SEQUENCE [LARGE SCALE GENOMIC DNA]</scope>
    <source>
        <strain evidence="10 11">HL2708#5</strain>
    </source>
</reference>
<dbReference type="PANTHER" id="PTHR42953:SF3">
    <property type="entry name" value="HIGH-AFFINITY ZINC UPTAKE SYSTEM PROTEIN ZNUA"/>
    <property type="match status" value="1"/>
</dbReference>
<dbReference type="AlphaFoldDB" id="A0A2R4MAY2"/>
<evidence type="ECO:0000256" key="3">
    <source>
        <dbReference type="ARBA" id="ARBA00022448"/>
    </source>
</evidence>
<feature type="signal peptide" evidence="9">
    <location>
        <begin position="1"/>
        <end position="22"/>
    </location>
</feature>
<evidence type="ECO:0000256" key="8">
    <source>
        <dbReference type="SAM" id="MobiDB-lite"/>
    </source>
</evidence>
<feature type="coiled-coil region" evidence="7">
    <location>
        <begin position="211"/>
        <end position="242"/>
    </location>
</feature>
<evidence type="ECO:0000256" key="7">
    <source>
        <dbReference type="SAM" id="Coils"/>
    </source>
</evidence>
<keyword evidence="5" id="KW-0406">Ion transport</keyword>
<dbReference type="Pfam" id="PF01297">
    <property type="entry name" value="ZnuA"/>
    <property type="match status" value="1"/>
</dbReference>
<keyword evidence="4 9" id="KW-0732">Signal</keyword>
<feature type="region of interest" description="Disordered" evidence="8">
    <location>
        <begin position="122"/>
        <end position="177"/>
    </location>
</feature>
<protein>
    <recommendedName>
        <fullName evidence="2">High-affinity zinc uptake system protein ZnuA</fullName>
    </recommendedName>
</protein>
<dbReference type="InterPro" id="IPR050492">
    <property type="entry name" value="Bact_metal-bind_prot9"/>
</dbReference>
<dbReference type="PRINTS" id="PR00690">
    <property type="entry name" value="ADHESNFAMILY"/>
</dbReference>
<proteinExistence type="inferred from homology"/>
<dbReference type="EMBL" id="CP021330">
    <property type="protein sequence ID" value="AVX03104.1"/>
    <property type="molecule type" value="Genomic_DNA"/>
</dbReference>
<dbReference type="KEGG" id="mmyr:MXMO3_00559"/>
<dbReference type="GO" id="GO:0046872">
    <property type="term" value="F:metal ion binding"/>
    <property type="evidence" value="ECO:0007669"/>
    <property type="project" value="InterPro"/>
</dbReference>